<protein>
    <submittedName>
        <fullName evidence="2">DUF362 domain-containing protein</fullName>
    </submittedName>
</protein>
<keyword evidence="3" id="KW-1185">Reference proteome</keyword>
<dbReference type="Pfam" id="PF04015">
    <property type="entry name" value="DUF362"/>
    <property type="match status" value="1"/>
</dbReference>
<comment type="caution">
    <text evidence="2">The sequence shown here is derived from an EMBL/GenBank/DDBJ whole genome shotgun (WGS) entry which is preliminary data.</text>
</comment>
<dbReference type="InterPro" id="IPR007160">
    <property type="entry name" value="DUF362"/>
</dbReference>
<dbReference type="AlphaFoldDB" id="A0A938WNG7"/>
<sequence length="292" mass="32012">MRRDGIYGIPQYTSTVASNRSNTESHRRAIAERGFNDIATVDIMDEDGSLDIPVGDNTHIQFDRVGSHIANYDFLINIAHFKGHAMGGFGGVLKNQSIGMASREGKTLIHTAGDYENPNQVFNNRQGQDAFLESMAAAAQAVHNYFGGRVIYINVMNNLSVDCDCDGSPSAPQMRDIGILASLDPVALDKACLDLVFNHQSTANDDSRPLIQRINRQHGTHIVEYAEQIGLGTTAYNLIDIDEESGIHNVADDNLRYNVYTTEGLKVLTNAKSLGSLKPGIYIVNGRKQTVR</sequence>
<gene>
    <name evidence="2" type="ORF">H6B30_09890</name>
</gene>
<dbReference type="EMBL" id="JACJJL010000015">
    <property type="protein sequence ID" value="MBM6662053.1"/>
    <property type="molecule type" value="Genomic_DNA"/>
</dbReference>
<feature type="domain" description="DUF362" evidence="1">
    <location>
        <begin position="18"/>
        <end position="194"/>
    </location>
</feature>
<dbReference type="Gene3D" id="3.40.50.11440">
    <property type="match status" value="1"/>
</dbReference>
<name>A0A938WNG7_9BACT</name>
<evidence type="ECO:0000313" key="2">
    <source>
        <dbReference type="EMBL" id="MBM6662053.1"/>
    </source>
</evidence>
<dbReference type="RefSeq" id="WP_205110121.1">
    <property type="nucleotide sequence ID" value="NZ_JACJJL010000015.1"/>
</dbReference>
<organism evidence="2 3">
    <name type="scientific">Marseilla massiliensis</name>
    <dbReference type="NCBI Taxonomy" id="1841864"/>
    <lineage>
        <taxon>Bacteria</taxon>
        <taxon>Pseudomonadati</taxon>
        <taxon>Bacteroidota</taxon>
        <taxon>Bacteroidia</taxon>
        <taxon>Bacteroidales</taxon>
        <taxon>Prevotellaceae</taxon>
        <taxon>Marseilla</taxon>
    </lineage>
</organism>
<accession>A0A938WNG7</accession>
<reference evidence="2 3" key="1">
    <citation type="journal article" date="2021" name="Sci. Rep.">
        <title>The distribution of antibiotic resistance genes in chicken gut microbiota commensals.</title>
        <authorList>
            <person name="Juricova H."/>
            <person name="Matiasovicova J."/>
            <person name="Kubasova T."/>
            <person name="Cejkova D."/>
            <person name="Rychlik I."/>
        </authorList>
    </citation>
    <scope>NUCLEOTIDE SEQUENCE [LARGE SCALE GENOMIC DNA]</scope>
    <source>
        <strain evidence="2 3">An819</strain>
    </source>
</reference>
<evidence type="ECO:0000259" key="1">
    <source>
        <dbReference type="Pfam" id="PF04015"/>
    </source>
</evidence>
<proteinExistence type="predicted"/>
<dbReference type="Proteomes" id="UP000764045">
    <property type="component" value="Unassembled WGS sequence"/>
</dbReference>
<evidence type="ECO:0000313" key="3">
    <source>
        <dbReference type="Proteomes" id="UP000764045"/>
    </source>
</evidence>